<evidence type="ECO:0000313" key="3">
    <source>
        <dbReference type="EMBL" id="WVZ07386.1"/>
    </source>
</evidence>
<dbReference type="EMBL" id="CP144695">
    <property type="protein sequence ID" value="WVZ07386.1"/>
    <property type="molecule type" value="Genomic_DNA"/>
</dbReference>
<evidence type="ECO:0000313" key="4">
    <source>
        <dbReference type="Proteomes" id="UP001374535"/>
    </source>
</evidence>
<evidence type="ECO:0000256" key="1">
    <source>
        <dbReference type="SAM" id="MobiDB-lite"/>
    </source>
</evidence>
<feature type="region of interest" description="Disordered" evidence="1">
    <location>
        <begin position="1"/>
        <end position="30"/>
    </location>
</feature>
<evidence type="ECO:0000259" key="2">
    <source>
        <dbReference type="Pfam" id="PF20167"/>
    </source>
</evidence>
<organism evidence="3 4">
    <name type="scientific">Vigna mungo</name>
    <name type="common">Black gram</name>
    <name type="synonym">Phaseolus mungo</name>
    <dbReference type="NCBI Taxonomy" id="3915"/>
    <lineage>
        <taxon>Eukaryota</taxon>
        <taxon>Viridiplantae</taxon>
        <taxon>Streptophyta</taxon>
        <taxon>Embryophyta</taxon>
        <taxon>Tracheophyta</taxon>
        <taxon>Spermatophyta</taxon>
        <taxon>Magnoliopsida</taxon>
        <taxon>eudicotyledons</taxon>
        <taxon>Gunneridae</taxon>
        <taxon>Pentapetalae</taxon>
        <taxon>rosids</taxon>
        <taxon>fabids</taxon>
        <taxon>Fabales</taxon>
        <taxon>Fabaceae</taxon>
        <taxon>Papilionoideae</taxon>
        <taxon>50 kb inversion clade</taxon>
        <taxon>NPAAA clade</taxon>
        <taxon>indigoferoid/millettioid clade</taxon>
        <taxon>Phaseoleae</taxon>
        <taxon>Vigna</taxon>
    </lineage>
</organism>
<feature type="compositionally biased region" description="Acidic residues" evidence="1">
    <location>
        <begin position="382"/>
        <end position="405"/>
    </location>
</feature>
<feature type="domain" description="Putative plant transposon protein" evidence="2">
    <location>
        <begin position="71"/>
        <end position="259"/>
    </location>
</feature>
<protein>
    <recommendedName>
        <fullName evidence="2">Putative plant transposon protein domain-containing protein</fullName>
    </recommendedName>
</protein>
<dbReference type="Pfam" id="PF20167">
    <property type="entry name" value="Transposase_32"/>
    <property type="match status" value="1"/>
</dbReference>
<dbReference type="InterPro" id="IPR046796">
    <property type="entry name" value="Transposase_32_dom"/>
</dbReference>
<feature type="region of interest" description="Disordered" evidence="1">
    <location>
        <begin position="363"/>
        <end position="405"/>
    </location>
</feature>
<dbReference type="Proteomes" id="UP001374535">
    <property type="component" value="Chromosome 6"/>
</dbReference>
<feature type="compositionally biased region" description="Basic and acidic residues" evidence="1">
    <location>
        <begin position="16"/>
        <end position="28"/>
    </location>
</feature>
<dbReference type="AlphaFoldDB" id="A0AAQ3NE65"/>
<gene>
    <name evidence="3" type="ORF">V8G54_020732</name>
</gene>
<keyword evidence="4" id="KW-1185">Reference proteome</keyword>
<name>A0AAQ3NE65_VIGMU</name>
<proteinExistence type="predicted"/>
<accession>A0AAQ3NE65</accession>
<reference evidence="3 4" key="1">
    <citation type="journal article" date="2023" name="Life. Sci Alliance">
        <title>Evolutionary insights into 3D genome organization and epigenetic landscape of Vigna mungo.</title>
        <authorList>
            <person name="Junaid A."/>
            <person name="Singh B."/>
            <person name="Bhatia S."/>
        </authorList>
    </citation>
    <scope>NUCLEOTIDE SEQUENCE [LARGE SCALE GENOMIC DNA]</scope>
    <source>
        <strain evidence="3">Urdbean</strain>
    </source>
</reference>
<sequence>MASSSGPKRIKTTAAHSERGKQRKEQSHSHLFLTKEHRKNFTTVQNRKLLMERTIVLLPNDVPLFQTEFGRRHWGTLATYPAPANIVVVREFYANARMYSQDADPFMSYVRGKRIPFDAETINNFLNTVWRGVDDQCDYSRLKEGVINYEEIEQTLCIPGGTFQRNRQEQPLHIKRSFLTSLSKLWMSVIHANISPCSHVSDISVNRAVLLFCIITERFVNLGRFISNEITTCAHPTNVKSPLGHPSLITQMCELAGVDISTPPFEVPRKAIDLAYFEKYCLDEEDVVIPPPQSPRLHHRSHPTRPPTDPYQMLDMKLALIDAKLEAVNRIGLVQADMMRQVFASSHPSLITPAEYVSRVAWPGDQPYSTGGGGASSHGATNDDDDEQKEADDNDDADEDADMSD</sequence>